<evidence type="ECO:0000256" key="2">
    <source>
        <dbReference type="ARBA" id="ARBA00001947"/>
    </source>
</evidence>
<dbReference type="Gene3D" id="3.40.630.10">
    <property type="entry name" value="Zn peptidases"/>
    <property type="match status" value="2"/>
</dbReference>
<evidence type="ECO:0000256" key="15">
    <source>
        <dbReference type="ARBA" id="ARBA00076004"/>
    </source>
</evidence>
<evidence type="ECO:0000256" key="5">
    <source>
        <dbReference type="ARBA" id="ARBA00022801"/>
    </source>
</evidence>
<reference evidence="18 19" key="1">
    <citation type="submission" date="2016-12" db="EMBL/GenBank/DDBJ databases">
        <authorList>
            <person name="Song W.-J."/>
            <person name="Kurnit D.M."/>
        </authorList>
    </citation>
    <scope>NUCLEOTIDE SEQUENCE [LARGE SCALE GENOMIC DNA]</scope>
    <source>
        <strain evidence="18 19">DSM 12503</strain>
    </source>
</reference>
<comment type="catalytic activity">
    <reaction evidence="9">
        <text>Hydrolysis of dipeptides, preferentially hydrophobic dipeptides including prolyl amino acids.</text>
        <dbReference type="EC" id="3.4.13.18"/>
    </reaction>
</comment>
<evidence type="ECO:0000313" key="19">
    <source>
        <dbReference type="Proteomes" id="UP000184612"/>
    </source>
</evidence>
<keyword evidence="19" id="KW-1185">Reference proteome</keyword>
<keyword evidence="4" id="KW-0479">Metal-binding</keyword>
<evidence type="ECO:0000256" key="8">
    <source>
        <dbReference type="ARBA" id="ARBA00023285"/>
    </source>
</evidence>
<evidence type="ECO:0000256" key="3">
    <source>
        <dbReference type="ARBA" id="ARBA00022670"/>
    </source>
</evidence>
<dbReference type="SUPFAM" id="SSF53187">
    <property type="entry name" value="Zn-dependent exopeptidases"/>
    <property type="match status" value="1"/>
</dbReference>
<dbReference type="NCBIfam" id="TIGR01893">
    <property type="entry name" value="aa-his-dipept"/>
    <property type="match status" value="1"/>
</dbReference>
<keyword evidence="7" id="KW-0482">Metalloprotease</keyword>
<keyword evidence="5" id="KW-0378">Hydrolase</keyword>
<keyword evidence="6" id="KW-0862">Zinc</keyword>
<dbReference type="PANTHER" id="PTHR43501:SF1">
    <property type="entry name" value="CYTOSOL NON-SPECIFIC DIPEPTIDASE"/>
    <property type="match status" value="1"/>
</dbReference>
<keyword evidence="3" id="KW-0645">Protease</keyword>
<dbReference type="PIRSF" id="PIRSF016599">
    <property type="entry name" value="Xaa-His_dipept"/>
    <property type="match status" value="1"/>
</dbReference>
<dbReference type="STRING" id="1121345.SAMN02745217_02434"/>
<dbReference type="GO" id="GO:0070573">
    <property type="term" value="F:metallodipeptidase activity"/>
    <property type="evidence" value="ECO:0007669"/>
    <property type="project" value="TreeGrafter"/>
</dbReference>
<dbReference type="GO" id="GO:0005829">
    <property type="term" value="C:cytosol"/>
    <property type="evidence" value="ECO:0007669"/>
    <property type="project" value="TreeGrafter"/>
</dbReference>
<keyword evidence="8" id="KW-0170">Cobalt</keyword>
<dbReference type="GO" id="GO:0046872">
    <property type="term" value="F:metal ion binding"/>
    <property type="evidence" value="ECO:0007669"/>
    <property type="project" value="UniProtKB-KW"/>
</dbReference>
<evidence type="ECO:0000256" key="12">
    <source>
        <dbReference type="ARBA" id="ARBA00061423"/>
    </source>
</evidence>
<dbReference type="InterPro" id="IPR001160">
    <property type="entry name" value="Peptidase_M20C"/>
</dbReference>
<evidence type="ECO:0000256" key="7">
    <source>
        <dbReference type="ARBA" id="ARBA00023049"/>
    </source>
</evidence>
<accession>A0A1M7YB94</accession>
<dbReference type="PRINTS" id="PR00934">
    <property type="entry name" value="XHISDIPTASE"/>
</dbReference>
<dbReference type="EMBL" id="FRFD01000007">
    <property type="protein sequence ID" value="SHO49798.1"/>
    <property type="molecule type" value="Genomic_DNA"/>
</dbReference>
<evidence type="ECO:0000256" key="6">
    <source>
        <dbReference type="ARBA" id="ARBA00022833"/>
    </source>
</evidence>
<dbReference type="EC" id="3.4.13.18" evidence="10"/>
<evidence type="ECO:0000256" key="4">
    <source>
        <dbReference type="ARBA" id="ARBA00022723"/>
    </source>
</evidence>
<comment type="cofactor">
    <cofactor evidence="1">
        <name>Co(2+)</name>
        <dbReference type="ChEBI" id="CHEBI:48828"/>
    </cofactor>
</comment>
<dbReference type="OrthoDB" id="9773892at2"/>
<dbReference type="GO" id="GO:0006508">
    <property type="term" value="P:proteolysis"/>
    <property type="evidence" value="ECO:0007669"/>
    <property type="project" value="UniProtKB-KW"/>
</dbReference>
<protein>
    <recommendedName>
        <fullName evidence="13">Cytosol non-specific dipeptidase</fullName>
        <ecNumber evidence="10">3.4.13.18</ecNumber>
    </recommendedName>
    <alternativeName>
        <fullName evidence="16">Aminoacyl-histidine dipeptidase</fullName>
    </alternativeName>
    <alternativeName>
        <fullName evidence="15">Beta-alanyl-histidine dipeptidase</fullName>
    </alternativeName>
    <alternativeName>
        <fullName evidence="14">Carnosinase</fullName>
    </alternativeName>
    <alternativeName>
        <fullName evidence="11">Peptidase D</fullName>
    </alternativeName>
    <alternativeName>
        <fullName evidence="17">Xaa-His dipeptidase</fullName>
    </alternativeName>
</protein>
<dbReference type="RefSeq" id="WP_073589134.1">
    <property type="nucleotide sequence ID" value="NZ_FRFD01000007.1"/>
</dbReference>
<gene>
    <name evidence="18" type="ORF">SAMN02745217_02434</name>
</gene>
<dbReference type="FunFam" id="3.40.630.10:FF:000018">
    <property type="entry name" value="Aminoacyl-histidine dipeptidase PepD"/>
    <property type="match status" value="1"/>
</dbReference>
<evidence type="ECO:0000256" key="1">
    <source>
        <dbReference type="ARBA" id="ARBA00001941"/>
    </source>
</evidence>
<comment type="similarity">
    <text evidence="12">Belongs to the peptidase M20C family.</text>
</comment>
<evidence type="ECO:0000256" key="13">
    <source>
        <dbReference type="ARBA" id="ARBA00071271"/>
    </source>
</evidence>
<sequence length="485" mass="54246">MNQTLQELDYKKVFHYFTEISAVPRGSKHNTAISNYLVEYAKSKGITYRQDEYENVVMIKEATPGYENAPALILQGHMDMVCEKTNDCTHDFLAEGIELFVDGDLIHADRTTLGGDDGVALAYILALFDDDTLKHPRLEAIITTDEETGMDGAIGLDVSDLKGKLLLNIDSEGEGTLLTSSAGGLTATCELPLKRITKKGLKVIIAISDLQGGHSGAEIHKNRVNATKLMARLLFELREAMDYCLEEYNGGLKDNAIPRDSKAEIVIEEDEYDRFADILGGLSRKYKNEFITNEPELTVGVMKGEEGEYKVLHPTSFEKLLFILLNTPNGVQSMSSAIPGLVESSLNLGIFHMEDEKAVICFSVRSSVNSYKEFISKQLAYICEFMGGEFVVRGQYPAWEFKKDSPFREYLSKVFEEEYKKEPKLEAIHAGLECSFFAEKVPGIDMVALGPDMWDIHTPKERLSLSSAVRVYKYVEKVIEGMKNL</sequence>
<dbReference type="PANTHER" id="PTHR43501">
    <property type="entry name" value="CYTOSOL NON-SPECIFIC DIPEPTIDASE"/>
    <property type="match status" value="1"/>
</dbReference>
<evidence type="ECO:0000256" key="17">
    <source>
        <dbReference type="ARBA" id="ARBA00078074"/>
    </source>
</evidence>
<dbReference type="FunFam" id="3.40.630.10:FF:000015">
    <property type="entry name" value="Aminoacyl-histidine dipeptidase PepD"/>
    <property type="match status" value="1"/>
</dbReference>
<evidence type="ECO:0000256" key="11">
    <source>
        <dbReference type="ARBA" id="ARBA00044252"/>
    </source>
</evidence>
<dbReference type="AlphaFoldDB" id="A0A1M7YB94"/>
<evidence type="ECO:0000256" key="9">
    <source>
        <dbReference type="ARBA" id="ARBA00036421"/>
    </source>
</evidence>
<dbReference type="CDD" id="cd03890">
    <property type="entry name" value="M20_pepD"/>
    <property type="match status" value="1"/>
</dbReference>
<proteinExistence type="inferred from homology"/>
<comment type="cofactor">
    <cofactor evidence="2">
        <name>Zn(2+)</name>
        <dbReference type="ChEBI" id="CHEBI:29105"/>
    </cofactor>
</comment>
<evidence type="ECO:0000256" key="16">
    <source>
        <dbReference type="ARBA" id="ARBA00077688"/>
    </source>
</evidence>
<dbReference type="Proteomes" id="UP000184612">
    <property type="component" value="Unassembled WGS sequence"/>
</dbReference>
<evidence type="ECO:0000256" key="14">
    <source>
        <dbReference type="ARBA" id="ARBA00075285"/>
    </source>
</evidence>
<evidence type="ECO:0000256" key="10">
    <source>
        <dbReference type="ARBA" id="ARBA00038976"/>
    </source>
</evidence>
<name>A0A1M7YB94_9FIRM</name>
<organism evidence="18 19">
    <name type="scientific">Anaerocolumna xylanovorans DSM 12503</name>
    <dbReference type="NCBI Taxonomy" id="1121345"/>
    <lineage>
        <taxon>Bacteria</taxon>
        <taxon>Bacillati</taxon>
        <taxon>Bacillota</taxon>
        <taxon>Clostridia</taxon>
        <taxon>Lachnospirales</taxon>
        <taxon>Lachnospiraceae</taxon>
        <taxon>Anaerocolumna</taxon>
    </lineage>
</organism>
<dbReference type="Pfam" id="PF01546">
    <property type="entry name" value="Peptidase_M20"/>
    <property type="match status" value="1"/>
</dbReference>
<dbReference type="InterPro" id="IPR002933">
    <property type="entry name" value="Peptidase_M20"/>
</dbReference>
<evidence type="ECO:0000313" key="18">
    <source>
        <dbReference type="EMBL" id="SHO49798.1"/>
    </source>
</evidence>